<dbReference type="SUPFAM" id="SSF57756">
    <property type="entry name" value="Retrovirus zinc finger-like domains"/>
    <property type="match status" value="1"/>
</dbReference>
<feature type="domain" description="CCHC-type" evidence="3">
    <location>
        <begin position="307"/>
        <end position="320"/>
    </location>
</feature>
<evidence type="ECO:0000256" key="2">
    <source>
        <dbReference type="SAM" id="MobiDB-lite"/>
    </source>
</evidence>
<keyword evidence="4" id="KW-1185">Reference proteome</keyword>
<accession>A0A0N5BJP2</accession>
<name>A0A0N5BJP2_STREA</name>
<dbReference type="Proteomes" id="UP000046392">
    <property type="component" value="Unplaced"/>
</dbReference>
<sequence>MRKETRSSTKGNLFKASNSEKLSESKKFESIVSEATKSVKEAMSSGDSNSTESVQLKELTKIVVALAGQVQELVKIQATAGKQNIPTGNSTQNNAEMARNIVMNEYKSEENFEDWYDKFTTYLDVIKVPEDQRYNYLKLYLTGDALSAAKDYDQTTYKELIEQLKKDHTGGMEKVTARETLRQIKRRRNLRYDDLEKVSKDVEKCCKELLKNKSKDDRVREQIDIMIELLPSNVQQHVEDKEFSEWNHFIVVVKSKYDLERRKKFDDEKSKRVEKIKKPITVKKTEVKEVKKSDVDTIVKTSKPITCNTCGKAGHIAKNCYSNKDNGKTVLLNVKKKES</sequence>
<keyword evidence="1" id="KW-0863">Zinc-finger</keyword>
<evidence type="ECO:0000313" key="5">
    <source>
        <dbReference type="WBParaSite" id="SPAL_0000616500.1"/>
    </source>
</evidence>
<dbReference type="SMART" id="SM00343">
    <property type="entry name" value="ZnF_C2HC"/>
    <property type="match status" value="1"/>
</dbReference>
<dbReference type="GO" id="GO:0003676">
    <property type="term" value="F:nucleic acid binding"/>
    <property type="evidence" value="ECO:0007669"/>
    <property type="project" value="InterPro"/>
</dbReference>
<protein>
    <submittedName>
        <fullName evidence="5">CCHC-type domain-containing protein</fullName>
    </submittedName>
</protein>
<dbReference type="GO" id="GO:0008270">
    <property type="term" value="F:zinc ion binding"/>
    <property type="evidence" value="ECO:0007669"/>
    <property type="project" value="UniProtKB-KW"/>
</dbReference>
<proteinExistence type="predicted"/>
<dbReference type="WBParaSite" id="SPAL_0000616500.1">
    <property type="protein sequence ID" value="SPAL_0000616500.1"/>
    <property type="gene ID" value="SPAL_0000616500"/>
</dbReference>
<dbReference type="GO" id="GO:0019899">
    <property type="term" value="F:enzyme binding"/>
    <property type="evidence" value="ECO:0007669"/>
    <property type="project" value="UniProtKB-ARBA"/>
</dbReference>
<evidence type="ECO:0000259" key="3">
    <source>
        <dbReference type="PROSITE" id="PS50158"/>
    </source>
</evidence>
<keyword evidence="1" id="KW-0479">Metal-binding</keyword>
<reference evidence="5" key="1">
    <citation type="submission" date="2017-02" db="UniProtKB">
        <authorList>
            <consortium name="WormBaseParasite"/>
        </authorList>
    </citation>
    <scope>IDENTIFICATION</scope>
</reference>
<dbReference type="InterPro" id="IPR001878">
    <property type="entry name" value="Znf_CCHC"/>
</dbReference>
<dbReference type="AlphaFoldDB" id="A0A0N5BJP2"/>
<organism evidence="4 5">
    <name type="scientific">Strongyloides papillosus</name>
    <name type="common">Intestinal threadworm</name>
    <dbReference type="NCBI Taxonomy" id="174720"/>
    <lineage>
        <taxon>Eukaryota</taxon>
        <taxon>Metazoa</taxon>
        <taxon>Ecdysozoa</taxon>
        <taxon>Nematoda</taxon>
        <taxon>Chromadorea</taxon>
        <taxon>Rhabditida</taxon>
        <taxon>Tylenchina</taxon>
        <taxon>Panagrolaimomorpha</taxon>
        <taxon>Strongyloidoidea</taxon>
        <taxon>Strongyloididae</taxon>
        <taxon>Strongyloides</taxon>
    </lineage>
</organism>
<dbReference type="Gene3D" id="4.10.60.10">
    <property type="entry name" value="Zinc finger, CCHC-type"/>
    <property type="match status" value="1"/>
</dbReference>
<dbReference type="InterPro" id="IPR036875">
    <property type="entry name" value="Znf_CCHC_sf"/>
</dbReference>
<evidence type="ECO:0000256" key="1">
    <source>
        <dbReference type="PROSITE-ProRule" id="PRU00047"/>
    </source>
</evidence>
<keyword evidence="1" id="KW-0862">Zinc</keyword>
<dbReference type="PROSITE" id="PS50158">
    <property type="entry name" value="ZF_CCHC"/>
    <property type="match status" value="1"/>
</dbReference>
<dbReference type="Pfam" id="PF00098">
    <property type="entry name" value="zf-CCHC"/>
    <property type="match status" value="1"/>
</dbReference>
<feature type="region of interest" description="Disordered" evidence="2">
    <location>
        <begin position="1"/>
        <end position="29"/>
    </location>
</feature>
<evidence type="ECO:0000313" key="4">
    <source>
        <dbReference type="Proteomes" id="UP000046392"/>
    </source>
</evidence>